<comment type="caution">
    <text evidence="1">The sequence shown here is derived from an EMBL/GenBank/DDBJ whole genome shotgun (WGS) entry which is preliminary data.</text>
</comment>
<gene>
    <name evidence="1" type="ORF">MSG28_011647</name>
</gene>
<sequence>MKMHLQTDMACEITYPCDEKVQISEEAEMLYYELIRALEEEETFWCEQTAPTAFRHRRTRTCCSDKTPERQIHNYISRRGSPLVLARSRRRARRTGTARRRVPCAGAAAAAAQAR</sequence>
<dbReference type="EMBL" id="CM046120">
    <property type="protein sequence ID" value="KAI8437265.1"/>
    <property type="molecule type" value="Genomic_DNA"/>
</dbReference>
<evidence type="ECO:0000313" key="1">
    <source>
        <dbReference type="EMBL" id="KAI8437265.1"/>
    </source>
</evidence>
<evidence type="ECO:0000313" key="2">
    <source>
        <dbReference type="Proteomes" id="UP001064048"/>
    </source>
</evidence>
<proteinExistence type="predicted"/>
<name>A0ACC0KLU8_CHOFU</name>
<accession>A0ACC0KLU8</accession>
<organism evidence="1 2">
    <name type="scientific">Choristoneura fumiferana</name>
    <name type="common">Spruce budworm moth</name>
    <name type="synonym">Archips fumiferana</name>
    <dbReference type="NCBI Taxonomy" id="7141"/>
    <lineage>
        <taxon>Eukaryota</taxon>
        <taxon>Metazoa</taxon>
        <taxon>Ecdysozoa</taxon>
        <taxon>Arthropoda</taxon>
        <taxon>Hexapoda</taxon>
        <taxon>Insecta</taxon>
        <taxon>Pterygota</taxon>
        <taxon>Neoptera</taxon>
        <taxon>Endopterygota</taxon>
        <taxon>Lepidoptera</taxon>
        <taxon>Glossata</taxon>
        <taxon>Ditrysia</taxon>
        <taxon>Tortricoidea</taxon>
        <taxon>Tortricidae</taxon>
        <taxon>Tortricinae</taxon>
        <taxon>Choristoneura</taxon>
    </lineage>
</organism>
<reference evidence="1 2" key="1">
    <citation type="journal article" date="2022" name="Genome Biol. Evol.">
        <title>The Spruce Budworm Genome: Reconstructing the Evolutionary History of Antifreeze Proteins.</title>
        <authorList>
            <person name="Beliveau C."/>
            <person name="Gagne P."/>
            <person name="Picq S."/>
            <person name="Vernygora O."/>
            <person name="Keeling C.I."/>
            <person name="Pinkney K."/>
            <person name="Doucet D."/>
            <person name="Wen F."/>
            <person name="Johnston J.S."/>
            <person name="Maaroufi H."/>
            <person name="Boyle B."/>
            <person name="Laroche J."/>
            <person name="Dewar K."/>
            <person name="Juretic N."/>
            <person name="Blackburn G."/>
            <person name="Nisole A."/>
            <person name="Brunet B."/>
            <person name="Brandao M."/>
            <person name="Lumley L."/>
            <person name="Duan J."/>
            <person name="Quan G."/>
            <person name="Lucarotti C.J."/>
            <person name="Roe A.D."/>
            <person name="Sperling F.A.H."/>
            <person name="Levesque R.C."/>
            <person name="Cusson M."/>
        </authorList>
    </citation>
    <scope>NUCLEOTIDE SEQUENCE [LARGE SCALE GENOMIC DNA]</scope>
    <source>
        <strain evidence="1">Glfc:IPQL:Cfum</strain>
    </source>
</reference>
<keyword evidence="2" id="KW-1185">Reference proteome</keyword>
<dbReference type="Proteomes" id="UP001064048">
    <property type="component" value="Chromosome 20"/>
</dbReference>
<protein>
    <submittedName>
        <fullName evidence="1">Uncharacterized protein</fullName>
    </submittedName>
</protein>